<feature type="region of interest" description="Disordered" evidence="1">
    <location>
        <begin position="10"/>
        <end position="35"/>
    </location>
</feature>
<dbReference type="Proteomes" id="UP000762676">
    <property type="component" value="Unassembled WGS sequence"/>
</dbReference>
<keyword evidence="3" id="KW-1185">Reference proteome</keyword>
<evidence type="ECO:0000313" key="2">
    <source>
        <dbReference type="EMBL" id="GFR78106.1"/>
    </source>
</evidence>
<protein>
    <submittedName>
        <fullName evidence="2">Transposase</fullName>
    </submittedName>
</protein>
<dbReference type="EMBL" id="BMAT01008107">
    <property type="protein sequence ID" value="GFR78106.1"/>
    <property type="molecule type" value="Genomic_DNA"/>
</dbReference>
<accession>A0AAV4FYZ5</accession>
<dbReference type="InterPro" id="IPR001888">
    <property type="entry name" value="Transposase_1"/>
</dbReference>
<proteinExistence type="predicted"/>
<dbReference type="Gene3D" id="3.30.420.10">
    <property type="entry name" value="Ribonuclease H-like superfamily/Ribonuclease H"/>
    <property type="match status" value="1"/>
</dbReference>
<reference evidence="2 3" key="1">
    <citation type="journal article" date="2021" name="Elife">
        <title>Chloroplast acquisition without the gene transfer in kleptoplastic sea slugs, Plakobranchus ocellatus.</title>
        <authorList>
            <person name="Maeda T."/>
            <person name="Takahashi S."/>
            <person name="Yoshida T."/>
            <person name="Shimamura S."/>
            <person name="Takaki Y."/>
            <person name="Nagai Y."/>
            <person name="Toyoda A."/>
            <person name="Suzuki Y."/>
            <person name="Arimoto A."/>
            <person name="Ishii H."/>
            <person name="Satoh N."/>
            <person name="Nishiyama T."/>
            <person name="Hasebe M."/>
            <person name="Maruyama T."/>
            <person name="Minagawa J."/>
            <person name="Obokata J."/>
            <person name="Shigenobu S."/>
        </authorList>
    </citation>
    <scope>NUCLEOTIDE SEQUENCE [LARGE SCALE GENOMIC DNA]</scope>
</reference>
<evidence type="ECO:0000256" key="1">
    <source>
        <dbReference type="SAM" id="MobiDB-lite"/>
    </source>
</evidence>
<organism evidence="2 3">
    <name type="scientific">Elysia marginata</name>
    <dbReference type="NCBI Taxonomy" id="1093978"/>
    <lineage>
        <taxon>Eukaryota</taxon>
        <taxon>Metazoa</taxon>
        <taxon>Spiralia</taxon>
        <taxon>Lophotrochozoa</taxon>
        <taxon>Mollusca</taxon>
        <taxon>Gastropoda</taxon>
        <taxon>Heterobranchia</taxon>
        <taxon>Euthyneura</taxon>
        <taxon>Panpulmonata</taxon>
        <taxon>Sacoglossa</taxon>
        <taxon>Placobranchoidea</taxon>
        <taxon>Plakobranchidae</taxon>
        <taxon>Elysia</taxon>
    </lineage>
</organism>
<dbReference type="GO" id="GO:0003676">
    <property type="term" value="F:nucleic acid binding"/>
    <property type="evidence" value="ECO:0007669"/>
    <property type="project" value="InterPro"/>
</dbReference>
<comment type="caution">
    <text evidence="2">The sequence shown here is derived from an EMBL/GenBank/DDBJ whole genome shotgun (WGS) entry which is preliminary data.</text>
</comment>
<dbReference type="PANTHER" id="PTHR46060">
    <property type="entry name" value="MARINER MOS1 TRANSPOSASE-LIKE PROTEIN"/>
    <property type="match status" value="1"/>
</dbReference>
<dbReference type="PANTHER" id="PTHR46060:SF1">
    <property type="entry name" value="MARINER MOS1 TRANSPOSASE-LIKE PROTEIN"/>
    <property type="match status" value="1"/>
</dbReference>
<evidence type="ECO:0000313" key="3">
    <source>
        <dbReference type="Proteomes" id="UP000762676"/>
    </source>
</evidence>
<dbReference type="InterPro" id="IPR036397">
    <property type="entry name" value="RNaseH_sf"/>
</dbReference>
<dbReference type="AlphaFoldDB" id="A0AAV4FYZ5"/>
<dbReference type="InterPro" id="IPR052709">
    <property type="entry name" value="Transposase-MT_Hybrid"/>
</dbReference>
<sequence length="201" mass="23002">MDETWIFQFDPKPKSAPMHRRRPSSPPPKKAKVTQSSGKVMLSCFCDCDGIIMTDYMEKAKTVTGEYYSGLLKRLRSELARRRRGKFRSGVLLLHDNAPAHRARQAAERCGFKILPHLPYSPDLAPSDFCLFPNLKKSIKRRRFEDSTDAITAVEAWFQAKSDTFYSQGLLKVKERWEKCVTQLGAKDILNSPRRYSLAGL</sequence>
<dbReference type="Pfam" id="PF01359">
    <property type="entry name" value="Transposase_1"/>
    <property type="match status" value="1"/>
</dbReference>
<name>A0AAV4FYZ5_9GAST</name>
<gene>
    <name evidence="2" type="ORF">ElyMa_003986700</name>
</gene>